<dbReference type="EMBL" id="MTSD02000001">
    <property type="protein sequence ID" value="OOV88740.1"/>
    <property type="molecule type" value="Genomic_DNA"/>
</dbReference>
<dbReference type="AlphaFoldDB" id="A0A1T1HG72"/>
<gene>
    <name evidence="2" type="ORF">BTA35_0204475</name>
</gene>
<accession>A0A1T1HG72</accession>
<dbReference type="STRING" id="966.BTA35_0204475"/>
<reference evidence="2" key="1">
    <citation type="submission" date="2017-02" db="EMBL/GenBank/DDBJ databases">
        <title>Draft Genome Sequence of the Salt Water Bacterium Oceanospirillum linum ATCC 11336.</title>
        <authorList>
            <person name="Trachtenberg A.M."/>
            <person name="Carney J.G."/>
            <person name="Linnane J.D."/>
            <person name="Rheaume B.A."/>
            <person name="Pitts N.L."/>
            <person name="Mykles D.L."/>
            <person name="Maclea K.S."/>
        </authorList>
    </citation>
    <scope>NUCLEOTIDE SEQUENCE [LARGE SCALE GENOMIC DNA]</scope>
    <source>
        <strain evidence="2">ATCC 11336</strain>
    </source>
</reference>
<keyword evidence="3" id="KW-1185">Reference proteome</keyword>
<evidence type="ECO:0000313" key="3">
    <source>
        <dbReference type="Proteomes" id="UP000190064"/>
    </source>
</evidence>
<proteinExistence type="predicted"/>
<dbReference type="Proteomes" id="UP000190064">
    <property type="component" value="Unassembled WGS sequence"/>
</dbReference>
<evidence type="ECO:0000313" key="2">
    <source>
        <dbReference type="EMBL" id="OOV88740.1"/>
    </source>
</evidence>
<name>A0A1T1HG72_OCELI</name>
<evidence type="ECO:0000256" key="1">
    <source>
        <dbReference type="SAM" id="MobiDB-lite"/>
    </source>
</evidence>
<sequence>MEINLQEGGYHAERGSQLFCLPDHAEGYQTERGSQLFCLADSHWRLPRRAWEPVSQERVTQPKTRSHAPRGNAETA</sequence>
<protein>
    <submittedName>
        <fullName evidence="2">Uncharacterized protein</fullName>
    </submittedName>
</protein>
<comment type="caution">
    <text evidence="2">The sequence shown here is derived from an EMBL/GenBank/DDBJ whole genome shotgun (WGS) entry which is preliminary data.</text>
</comment>
<feature type="region of interest" description="Disordered" evidence="1">
    <location>
        <begin position="51"/>
        <end position="76"/>
    </location>
</feature>
<organism evidence="2 3">
    <name type="scientific">Oceanospirillum linum</name>
    <dbReference type="NCBI Taxonomy" id="966"/>
    <lineage>
        <taxon>Bacteria</taxon>
        <taxon>Pseudomonadati</taxon>
        <taxon>Pseudomonadota</taxon>
        <taxon>Gammaproteobacteria</taxon>
        <taxon>Oceanospirillales</taxon>
        <taxon>Oceanospirillaceae</taxon>
        <taxon>Oceanospirillum</taxon>
    </lineage>
</organism>